<protein>
    <submittedName>
        <fullName evidence="1">Uncharacterized protein</fullName>
    </submittedName>
</protein>
<sequence>MKHIYAFEKKEDFETYQKRIDQFKKGLNDYQEILKEKYGLKTGPRAVVWTSEKLATEVFSDVPIPAYTNKDIIYMSPDLSEWRTLFLKQLDGIKIPYIEHFYKNYSENQLFTILGHELTHHSDWFLDEFDDDRDNGIWFEEGMCEYLPRKHCLNETEFKEIVKVESELVDIFKGKYGINSIEEFGSTTYKGSLSSIMFDYWRSFLLVKELVEERANGNVELIFKIYHEWDEKGRKVPLTEYFEAEFTK</sequence>
<dbReference type="AlphaFoldDB" id="A0A495A8H2"/>
<proteinExistence type="predicted"/>
<reference evidence="1 2" key="1">
    <citation type="journal article" date="2016" name="Int. J. Syst. Evol. Microbiol.">
        <title>Oceanobacillus halophilus sp. nov., a novel moderately halophilic bacterium from a hypersaline lake.</title>
        <authorList>
            <person name="Amoozegar M.A."/>
            <person name="Bagheri M."/>
            <person name="Makhdoumi A."/>
            <person name="Nikou M.M."/>
            <person name="Fazeli S.A.S."/>
            <person name="Schumann P."/>
            <person name="Sproer C."/>
            <person name="Sanchez-Porro C."/>
            <person name="Ventosa A."/>
        </authorList>
    </citation>
    <scope>NUCLEOTIDE SEQUENCE [LARGE SCALE GENOMIC DNA]</scope>
    <source>
        <strain evidence="1 2">DSM 23996</strain>
    </source>
</reference>
<dbReference type="OrthoDB" id="2354703at2"/>
<keyword evidence="2" id="KW-1185">Reference proteome</keyword>
<name>A0A495A8H2_9BACI</name>
<organism evidence="1 2">
    <name type="scientific">Oceanobacillus halophilus</name>
    <dbReference type="NCBI Taxonomy" id="930130"/>
    <lineage>
        <taxon>Bacteria</taxon>
        <taxon>Bacillati</taxon>
        <taxon>Bacillota</taxon>
        <taxon>Bacilli</taxon>
        <taxon>Bacillales</taxon>
        <taxon>Bacillaceae</taxon>
        <taxon>Oceanobacillus</taxon>
    </lineage>
</organism>
<gene>
    <name evidence="1" type="ORF">D8M06_07410</name>
</gene>
<evidence type="ECO:0000313" key="2">
    <source>
        <dbReference type="Proteomes" id="UP000269301"/>
    </source>
</evidence>
<comment type="caution">
    <text evidence="1">The sequence shown here is derived from an EMBL/GenBank/DDBJ whole genome shotgun (WGS) entry which is preliminary data.</text>
</comment>
<accession>A0A495A8H2</accession>
<dbReference type="Proteomes" id="UP000269301">
    <property type="component" value="Unassembled WGS sequence"/>
</dbReference>
<dbReference type="RefSeq" id="WP_121203768.1">
    <property type="nucleotide sequence ID" value="NZ_RBZP01000003.1"/>
</dbReference>
<dbReference type="EMBL" id="RBZP01000003">
    <property type="protein sequence ID" value="RKQ34735.1"/>
    <property type="molecule type" value="Genomic_DNA"/>
</dbReference>
<evidence type="ECO:0000313" key="1">
    <source>
        <dbReference type="EMBL" id="RKQ34735.1"/>
    </source>
</evidence>